<dbReference type="UniPathway" id="UPA00378"/>
<dbReference type="AlphaFoldDB" id="A0A7N0RFV0"/>
<evidence type="ECO:0000256" key="6">
    <source>
        <dbReference type="ARBA" id="ARBA00022679"/>
    </source>
</evidence>
<dbReference type="PANTHER" id="PTHR11214">
    <property type="entry name" value="BETA-1,3-N-ACETYLGLUCOSAMINYLTRANSFERASE"/>
    <property type="match status" value="1"/>
</dbReference>
<accession>A0A7N0RFV0</accession>
<organism evidence="16 17">
    <name type="scientific">Kalanchoe fedtschenkoi</name>
    <name type="common">Lavender scallops</name>
    <name type="synonym">South American air plant</name>
    <dbReference type="NCBI Taxonomy" id="63787"/>
    <lineage>
        <taxon>Eukaryota</taxon>
        <taxon>Viridiplantae</taxon>
        <taxon>Streptophyta</taxon>
        <taxon>Embryophyta</taxon>
        <taxon>Tracheophyta</taxon>
        <taxon>Spermatophyta</taxon>
        <taxon>Magnoliopsida</taxon>
        <taxon>eudicotyledons</taxon>
        <taxon>Gunneridae</taxon>
        <taxon>Pentapetalae</taxon>
        <taxon>Saxifragales</taxon>
        <taxon>Crassulaceae</taxon>
        <taxon>Kalanchoe</taxon>
    </lineage>
</organism>
<feature type="domain" description="Galectin" evidence="15">
    <location>
        <begin position="54"/>
        <end position="265"/>
    </location>
</feature>
<dbReference type="GO" id="GO:1990714">
    <property type="term" value="F:hydroxyproline O-galactosyltransferase activity"/>
    <property type="evidence" value="ECO:0007669"/>
    <property type="project" value="TreeGrafter"/>
</dbReference>
<keyword evidence="6" id="KW-0808">Transferase</keyword>
<dbReference type="InterPro" id="IPR002659">
    <property type="entry name" value="Glyco_trans_31"/>
</dbReference>
<evidence type="ECO:0000256" key="14">
    <source>
        <dbReference type="ARBA" id="ARBA00059439"/>
    </source>
</evidence>
<dbReference type="GO" id="GO:0030246">
    <property type="term" value="F:carbohydrate binding"/>
    <property type="evidence" value="ECO:0007669"/>
    <property type="project" value="InterPro"/>
</dbReference>
<evidence type="ECO:0000256" key="12">
    <source>
        <dbReference type="ARBA" id="ARBA00023180"/>
    </source>
</evidence>
<dbReference type="EnsemblPlants" id="Kaladp0008s0816.1.v1.1">
    <property type="protein sequence ID" value="Kaladp0008s0816.1.v1.1"/>
    <property type="gene ID" value="Kaladp0008s0816.v1.1"/>
</dbReference>
<reference evidence="16" key="1">
    <citation type="submission" date="2021-01" db="UniProtKB">
        <authorList>
            <consortium name="EnsemblPlants"/>
        </authorList>
    </citation>
    <scope>IDENTIFICATION</scope>
</reference>
<evidence type="ECO:0000256" key="13">
    <source>
        <dbReference type="ARBA" id="ARBA00023211"/>
    </source>
</evidence>
<dbReference type="PANTHER" id="PTHR11214:SF212">
    <property type="entry name" value="HYDROXYPROLINE O-GALACTOSYLTRANSFERASE GALT2"/>
    <property type="match status" value="1"/>
</dbReference>
<evidence type="ECO:0000256" key="5">
    <source>
        <dbReference type="ARBA" id="ARBA00022676"/>
    </source>
</evidence>
<comment type="function">
    <text evidence="14">Possesses hydroxyproline O-galactosyltransferase activity. Transfers galactose from UDP-galactose to hydroxyproline residues in the arabinogalactan proteins (AGPs). Is specific for AGPs containing non-contiguous peptidyl hydroxyproline residues. Utilizes UDP-galactose solely as sugar donor. The addition of galactose onto the peptidyl hydroxyproline residues in AGP core proteins represents the first committed step in arabinogalactan polysaccharide addition. AGP glycans play essential roles in both vegetative and reproductive plant growth.</text>
</comment>
<keyword evidence="13" id="KW-0464">Manganese</keyword>
<dbReference type="Pfam" id="PF01762">
    <property type="entry name" value="Galactosyl_T"/>
    <property type="match status" value="1"/>
</dbReference>
<dbReference type="Gene3D" id="2.60.120.200">
    <property type="match status" value="2"/>
</dbReference>
<keyword evidence="5" id="KW-0328">Glycosyltransferase</keyword>
<protein>
    <recommendedName>
        <fullName evidence="15">Galectin domain-containing protein</fullName>
    </recommendedName>
</protein>
<evidence type="ECO:0000256" key="10">
    <source>
        <dbReference type="ARBA" id="ARBA00023034"/>
    </source>
</evidence>
<comment type="subcellular location">
    <subcellularLocation>
        <location evidence="2">Golgi apparatus membrane</location>
        <topology evidence="2">Single-pass type II membrane protein</topology>
    </subcellularLocation>
</comment>
<dbReference type="FunFam" id="3.90.550.50:FF:000005">
    <property type="entry name" value="Hydroxyproline O-galactosyltransferase"/>
    <property type="match status" value="1"/>
</dbReference>
<comment type="similarity">
    <text evidence="4">Belongs to the glycosyltransferase 31 family.</text>
</comment>
<keyword evidence="9" id="KW-1133">Transmembrane helix</keyword>
<keyword evidence="11" id="KW-0472">Membrane</keyword>
<dbReference type="Proteomes" id="UP000594263">
    <property type="component" value="Unplaced"/>
</dbReference>
<evidence type="ECO:0000256" key="1">
    <source>
        <dbReference type="ARBA" id="ARBA00001936"/>
    </source>
</evidence>
<dbReference type="InterPro" id="IPR001079">
    <property type="entry name" value="Galectin_CRD"/>
</dbReference>
<keyword evidence="8" id="KW-0735">Signal-anchor</keyword>
<evidence type="ECO:0000256" key="3">
    <source>
        <dbReference type="ARBA" id="ARBA00004922"/>
    </source>
</evidence>
<comment type="cofactor">
    <cofactor evidence="1">
        <name>Mn(2+)</name>
        <dbReference type="ChEBI" id="CHEBI:29035"/>
    </cofactor>
</comment>
<dbReference type="SUPFAM" id="SSF49899">
    <property type="entry name" value="Concanavalin A-like lectins/glucanases"/>
    <property type="match status" value="1"/>
</dbReference>
<keyword evidence="17" id="KW-1185">Reference proteome</keyword>
<dbReference type="Gene3D" id="3.90.550.50">
    <property type="match status" value="1"/>
</dbReference>
<dbReference type="GO" id="GO:0010405">
    <property type="term" value="P:arabinogalactan protein metabolic process"/>
    <property type="evidence" value="ECO:0007669"/>
    <property type="project" value="UniProtKB-ARBA"/>
</dbReference>
<evidence type="ECO:0000256" key="11">
    <source>
        <dbReference type="ARBA" id="ARBA00023136"/>
    </source>
</evidence>
<keyword evidence="10" id="KW-0333">Golgi apparatus</keyword>
<evidence type="ECO:0000313" key="17">
    <source>
        <dbReference type="Proteomes" id="UP000594263"/>
    </source>
</evidence>
<evidence type="ECO:0000256" key="2">
    <source>
        <dbReference type="ARBA" id="ARBA00004323"/>
    </source>
</evidence>
<evidence type="ECO:0000256" key="4">
    <source>
        <dbReference type="ARBA" id="ARBA00008661"/>
    </source>
</evidence>
<dbReference type="InterPro" id="IPR013320">
    <property type="entry name" value="ConA-like_dom_sf"/>
</dbReference>
<dbReference type="SMART" id="SM00908">
    <property type="entry name" value="Gal-bind_lectin"/>
    <property type="match status" value="1"/>
</dbReference>
<dbReference type="OMA" id="PEVAWPF"/>
<dbReference type="GO" id="GO:0000139">
    <property type="term" value="C:Golgi membrane"/>
    <property type="evidence" value="ECO:0007669"/>
    <property type="project" value="UniProtKB-SubCell"/>
</dbReference>
<keyword evidence="12" id="KW-0325">Glycoprotein</keyword>
<comment type="pathway">
    <text evidence="3">Protein modification; protein glycosylation.</text>
</comment>
<keyword evidence="7" id="KW-0812">Transmembrane</keyword>
<sequence length="544" mass="61780">MADEAWMLGLKSWDEISKSESDDEDTGLSVVERGSESCPSWISRSGDELARSQSIMLLPCGLAAGSSITVIGTPQYAHPETAPRVGKLRIGDDTTMVSQFVVELQGLKAVDGEDPPKVFHLNPRLKGDWSQQPVIEHNSCYRMQWGRAQRCDGLPSVKDGDMLVDGFVRCEKWMRSDLIDSRETKTTSWFKRFIGREQKPEVAWPFPFQEGRLFILTLRAGLEGYHVNIGGRHVSSFHYRPGFTLEDATGLAINGNVDVHSVYATALPMTHRSFSPQRVLEMMEKWKADPLPKSPIRMFIGILSATNHFAERMAIRKTWMQSSAIKSFDVVARFFVALNMRKGVNKVLMKEAAYFGDIVILPFMDHYELVVLKTIAICAYGVVNTTASYVMKCDDDTFVRVDSVLNAIDQHSSKNSSLYMGNMNLQHRPLRKGKWAVTFEEWPSAVYPPYANGPGYVISNDIAKYIVDQHRSRSLKLFKMEDVSMGMWAQQFNSSRRVKYYHSWKFCQHGCVPGYHTSHYQSPKQMICLWDKLGRGQAQCCNFR</sequence>
<evidence type="ECO:0000256" key="9">
    <source>
        <dbReference type="ARBA" id="ARBA00022989"/>
    </source>
</evidence>
<evidence type="ECO:0000256" key="8">
    <source>
        <dbReference type="ARBA" id="ARBA00022968"/>
    </source>
</evidence>
<evidence type="ECO:0000256" key="7">
    <source>
        <dbReference type="ARBA" id="ARBA00022692"/>
    </source>
</evidence>
<evidence type="ECO:0000259" key="15">
    <source>
        <dbReference type="PROSITE" id="PS51304"/>
    </source>
</evidence>
<dbReference type="PROSITE" id="PS51304">
    <property type="entry name" value="GALECTIN"/>
    <property type="match status" value="1"/>
</dbReference>
<evidence type="ECO:0000313" key="16">
    <source>
        <dbReference type="EnsemblPlants" id="Kaladp0008s0816.1.v1.1"/>
    </source>
</evidence>
<dbReference type="Gramene" id="Kaladp0008s0816.1.v1.1">
    <property type="protein sequence ID" value="Kaladp0008s0816.1.v1.1"/>
    <property type="gene ID" value="Kaladp0008s0816.v1.1"/>
</dbReference>
<dbReference type="Pfam" id="PF00337">
    <property type="entry name" value="Gal-bind_lectin"/>
    <property type="match status" value="1"/>
</dbReference>
<dbReference type="FunFam" id="2.60.120.200:FF:000071">
    <property type="entry name" value="Hydroxyproline O-galactosyltransferase GALT2"/>
    <property type="match status" value="1"/>
</dbReference>
<name>A0A7N0RFV0_KALFE</name>
<proteinExistence type="inferred from homology"/>
<dbReference type="CDD" id="cd00070">
    <property type="entry name" value="GLECT"/>
    <property type="match status" value="1"/>
</dbReference>